<dbReference type="PROSITE" id="PS00149">
    <property type="entry name" value="SULFATASE_2"/>
    <property type="match status" value="1"/>
</dbReference>
<comment type="similarity">
    <text evidence="1">Belongs to the sulfatase family.</text>
</comment>
<dbReference type="Gene3D" id="3.40.720.10">
    <property type="entry name" value="Alkaline Phosphatase, subunit A"/>
    <property type="match status" value="1"/>
</dbReference>
<dbReference type="PANTHER" id="PTHR42693:SF53">
    <property type="entry name" value="ENDO-4-O-SULFATASE"/>
    <property type="match status" value="1"/>
</dbReference>
<accession>A0A520RXU1</accession>
<dbReference type="GO" id="GO:0046872">
    <property type="term" value="F:metal ion binding"/>
    <property type="evidence" value="ECO:0007669"/>
    <property type="project" value="UniProtKB-KW"/>
</dbReference>
<gene>
    <name evidence="6" type="ORF">EVA68_07920</name>
</gene>
<evidence type="ECO:0000256" key="1">
    <source>
        <dbReference type="ARBA" id="ARBA00008779"/>
    </source>
</evidence>
<dbReference type="FunFam" id="3.40.720.10:FF:000047">
    <property type="entry name" value="Arylsulfatase"/>
    <property type="match status" value="1"/>
</dbReference>
<evidence type="ECO:0000256" key="2">
    <source>
        <dbReference type="ARBA" id="ARBA00022723"/>
    </source>
</evidence>
<reference evidence="6 7" key="1">
    <citation type="submission" date="2019-02" db="EMBL/GenBank/DDBJ databases">
        <title>Prokaryotic population dynamics and viral predation in marine succession experiment using metagenomics: the confinement effect.</title>
        <authorList>
            <person name="Haro-Moreno J.M."/>
            <person name="Rodriguez-Valera F."/>
            <person name="Lopez-Perez M."/>
        </authorList>
    </citation>
    <scope>NUCLEOTIDE SEQUENCE [LARGE SCALE GENOMIC DNA]</scope>
    <source>
        <strain evidence="6">MED-G157</strain>
    </source>
</reference>
<keyword evidence="2" id="KW-0479">Metal-binding</keyword>
<dbReference type="AlphaFoldDB" id="A0A520RXU1"/>
<dbReference type="InterPro" id="IPR050738">
    <property type="entry name" value="Sulfatase"/>
</dbReference>
<organism evidence="6 7">
    <name type="scientific">OM182 bacterium</name>
    <dbReference type="NCBI Taxonomy" id="2510334"/>
    <lineage>
        <taxon>Bacteria</taxon>
        <taxon>Pseudomonadati</taxon>
        <taxon>Pseudomonadota</taxon>
        <taxon>Gammaproteobacteria</taxon>
        <taxon>OMG group</taxon>
        <taxon>OM182 clade</taxon>
    </lineage>
</organism>
<dbReference type="InterPro" id="IPR024607">
    <property type="entry name" value="Sulfatase_CS"/>
</dbReference>
<dbReference type="InterPro" id="IPR017850">
    <property type="entry name" value="Alkaline_phosphatase_core_sf"/>
</dbReference>
<feature type="domain" description="Sulfatase N-terminal" evidence="5">
    <location>
        <begin position="2"/>
        <end position="408"/>
    </location>
</feature>
<keyword evidence="4" id="KW-0106">Calcium</keyword>
<dbReference type="Pfam" id="PF00884">
    <property type="entry name" value="Sulfatase"/>
    <property type="match status" value="1"/>
</dbReference>
<dbReference type="SUPFAM" id="SSF53649">
    <property type="entry name" value="Alkaline phosphatase-like"/>
    <property type="match status" value="1"/>
</dbReference>
<protein>
    <submittedName>
        <fullName evidence="6">Arylsulfatase</fullName>
    </submittedName>
</protein>
<dbReference type="PANTHER" id="PTHR42693">
    <property type="entry name" value="ARYLSULFATASE FAMILY MEMBER"/>
    <property type="match status" value="1"/>
</dbReference>
<evidence type="ECO:0000259" key="5">
    <source>
        <dbReference type="Pfam" id="PF00884"/>
    </source>
</evidence>
<dbReference type="InterPro" id="IPR000917">
    <property type="entry name" value="Sulfatase_N"/>
</dbReference>
<feature type="non-terminal residue" evidence="6">
    <location>
        <position position="531"/>
    </location>
</feature>
<name>A0A520RXU1_9GAMM</name>
<proteinExistence type="inferred from homology"/>
<comment type="caution">
    <text evidence="6">The sequence shown here is derived from an EMBL/GenBank/DDBJ whole genome shotgun (WGS) entry which is preliminary data.</text>
</comment>
<dbReference type="Proteomes" id="UP000316199">
    <property type="component" value="Unassembled WGS sequence"/>
</dbReference>
<evidence type="ECO:0000256" key="3">
    <source>
        <dbReference type="ARBA" id="ARBA00022801"/>
    </source>
</evidence>
<dbReference type="Gene3D" id="3.30.1120.10">
    <property type="match status" value="1"/>
</dbReference>
<keyword evidence="3" id="KW-0378">Hydrolase</keyword>
<sequence>MNDDMGYSDIGCYGGEARTPNLDRLAAGGIRFTQFYNTARCCPTRASILTGLHPHQAGIGWMTADLDEDGYRGDLNSECVTIAEALKLAGYATFMSGKWHVTGNEDPNGSKECWPCQRGFDHYFGILGGASDYWQPSSLTRDNERIDLKSLPEDFFLTDAISDQAADYLREHAADNSEVPFFLYTAYSAPHWPLHAHEEDISQYKGRFGDGWDRLREERVERMRGMGIIDEEWPTTERDSSQPPWEEAANKAWQERRMEVYAAQIDRMDQGIGRILTVLEDTDQIDNTLILFLADNGACAEEFPPQAKPVSPDNPVGFERTRDGRTVLHGNDPSIMPGPEGTYQSYGIPWANLSNSPFREYKHWVHEGGIATPLIAHWPSSIINGNELRHQPGQLTDIMATCLDVAGADYPSQFRGNEITPLEGTSLAPIFHDHQNHKEALIWEHEGNKAVRKGRWKLVCKYPGDWELYDMVANRTETNDLALQHPELVEELSAIYNEWAKRCGVKQWDHMTEKLRLRMLQCKIIGFSTIC</sequence>
<dbReference type="EMBL" id="SHAG01000051">
    <property type="protein sequence ID" value="RZO75028.1"/>
    <property type="molecule type" value="Genomic_DNA"/>
</dbReference>
<evidence type="ECO:0000313" key="6">
    <source>
        <dbReference type="EMBL" id="RZO75028.1"/>
    </source>
</evidence>
<evidence type="ECO:0000256" key="4">
    <source>
        <dbReference type="ARBA" id="ARBA00022837"/>
    </source>
</evidence>
<dbReference type="CDD" id="cd16025">
    <property type="entry name" value="PAS_like"/>
    <property type="match status" value="1"/>
</dbReference>
<evidence type="ECO:0000313" key="7">
    <source>
        <dbReference type="Proteomes" id="UP000316199"/>
    </source>
</evidence>
<dbReference type="GO" id="GO:0004065">
    <property type="term" value="F:arylsulfatase activity"/>
    <property type="evidence" value="ECO:0007669"/>
    <property type="project" value="TreeGrafter"/>
</dbReference>